<evidence type="ECO:0000256" key="2">
    <source>
        <dbReference type="ARBA" id="ARBA00013064"/>
    </source>
</evidence>
<gene>
    <name evidence="6" type="ordered locus">Acear_2137</name>
</gene>
<dbReference type="KEGG" id="aar:Acear_2137"/>
<dbReference type="Gene3D" id="3.20.20.140">
    <property type="entry name" value="Metal-dependent hydrolases"/>
    <property type="match status" value="1"/>
</dbReference>
<accession>D9QTC5</accession>
<comment type="similarity">
    <text evidence="1">Belongs to the metallo-dependent hydrolases superfamily. CpsB/CapC family.</text>
</comment>
<protein>
    <recommendedName>
        <fullName evidence="2">protein-tyrosine-phosphatase</fullName>
        <ecNumber evidence="2">3.1.3.48</ecNumber>
    </recommendedName>
</protein>
<dbReference type="GO" id="GO:0030145">
    <property type="term" value="F:manganese ion binding"/>
    <property type="evidence" value="ECO:0007669"/>
    <property type="project" value="InterPro"/>
</dbReference>
<dbReference type="STRING" id="574087.Acear_2137"/>
<dbReference type="HOGENOM" id="CLU_085966_1_0_9"/>
<evidence type="ECO:0000256" key="4">
    <source>
        <dbReference type="ARBA" id="ARBA00022912"/>
    </source>
</evidence>
<sequence length="258" mass="29281">MIDLHSHILPGVDDGVDDIEEALVVAKEAARQGITKMVATPHYLEEGCRLTPEETEEKIAKLQQVIDQAGIDIEILPGAEAYITPDLGWYIQQGKVSTINGSRYLLVEFPMDKKPSQIRNIFYDLKILGYTPVISHPERYSYIQQKPNLLYHWIQDGIYAQLNAGSLLGMFGSQVEETAEILVKHNLVQLIGSDVHSNGRRKVCLKQGRERLEEIVGSKAKQYLENAQLVIKDEEIEVIEPQYYEEKKGFLQLMLSMI</sequence>
<dbReference type="PIRSF" id="PIRSF016557">
    <property type="entry name" value="Caps_synth_CpsB"/>
    <property type="match status" value="1"/>
</dbReference>
<dbReference type="AlphaFoldDB" id="D9QTC5"/>
<reference evidence="6 7" key="1">
    <citation type="journal article" date="2010" name="Stand. Genomic Sci.">
        <title>Complete genome sequence of Acetohalobium arabaticum type strain (Z-7288).</title>
        <authorList>
            <person name="Sikorski J."/>
            <person name="Lapidus A."/>
            <person name="Chertkov O."/>
            <person name="Lucas S."/>
            <person name="Copeland A."/>
            <person name="Glavina Del Rio T."/>
            <person name="Nolan M."/>
            <person name="Tice H."/>
            <person name="Cheng J.F."/>
            <person name="Han C."/>
            <person name="Brambilla E."/>
            <person name="Pitluck S."/>
            <person name="Liolios K."/>
            <person name="Ivanova N."/>
            <person name="Mavromatis K."/>
            <person name="Mikhailova N."/>
            <person name="Pati A."/>
            <person name="Bruce D."/>
            <person name="Detter C."/>
            <person name="Tapia R."/>
            <person name="Goodwin L."/>
            <person name="Chen A."/>
            <person name="Palaniappan K."/>
            <person name="Land M."/>
            <person name="Hauser L."/>
            <person name="Chang Y.J."/>
            <person name="Jeffries C.D."/>
            <person name="Rohde M."/>
            <person name="Goker M."/>
            <person name="Spring S."/>
            <person name="Woyke T."/>
            <person name="Bristow J."/>
            <person name="Eisen J.A."/>
            <person name="Markowitz V."/>
            <person name="Hugenholtz P."/>
            <person name="Kyrpides N.C."/>
            <person name="Klenk H.P."/>
        </authorList>
    </citation>
    <scope>NUCLEOTIDE SEQUENCE [LARGE SCALE GENOMIC DNA]</scope>
    <source>
        <strain evidence="7">ATCC 49924 / DSM 5501 / Z-7288</strain>
    </source>
</reference>
<dbReference type="OrthoDB" id="9788539at2"/>
<dbReference type="Pfam" id="PF19567">
    <property type="entry name" value="CpsB_CapC"/>
    <property type="match status" value="1"/>
</dbReference>
<dbReference type="RefSeq" id="WP_013279068.1">
    <property type="nucleotide sequence ID" value="NC_014378.1"/>
</dbReference>
<organism evidence="6 7">
    <name type="scientific">Acetohalobium arabaticum (strain ATCC 49924 / DSM 5501 / Z-7288)</name>
    <dbReference type="NCBI Taxonomy" id="574087"/>
    <lineage>
        <taxon>Bacteria</taxon>
        <taxon>Bacillati</taxon>
        <taxon>Bacillota</taxon>
        <taxon>Clostridia</taxon>
        <taxon>Halanaerobiales</taxon>
        <taxon>Halobacteroidaceae</taxon>
        <taxon>Acetohalobium</taxon>
    </lineage>
</organism>
<evidence type="ECO:0000256" key="1">
    <source>
        <dbReference type="ARBA" id="ARBA00005750"/>
    </source>
</evidence>
<evidence type="ECO:0000256" key="3">
    <source>
        <dbReference type="ARBA" id="ARBA00022801"/>
    </source>
</evidence>
<dbReference type="EC" id="3.1.3.48" evidence="2"/>
<dbReference type="PANTHER" id="PTHR39181">
    <property type="entry name" value="TYROSINE-PROTEIN PHOSPHATASE YWQE"/>
    <property type="match status" value="1"/>
</dbReference>
<keyword evidence="7" id="KW-1185">Reference proteome</keyword>
<proteinExistence type="inferred from homology"/>
<evidence type="ECO:0000313" key="7">
    <source>
        <dbReference type="Proteomes" id="UP000001661"/>
    </source>
</evidence>
<dbReference type="Proteomes" id="UP000001661">
    <property type="component" value="Chromosome"/>
</dbReference>
<comment type="catalytic activity">
    <reaction evidence="5">
        <text>O-phospho-L-tyrosyl-[protein] + H2O = L-tyrosyl-[protein] + phosphate</text>
        <dbReference type="Rhea" id="RHEA:10684"/>
        <dbReference type="Rhea" id="RHEA-COMP:10136"/>
        <dbReference type="Rhea" id="RHEA-COMP:20101"/>
        <dbReference type="ChEBI" id="CHEBI:15377"/>
        <dbReference type="ChEBI" id="CHEBI:43474"/>
        <dbReference type="ChEBI" id="CHEBI:46858"/>
        <dbReference type="ChEBI" id="CHEBI:61978"/>
        <dbReference type="EC" id="3.1.3.48"/>
    </reaction>
</comment>
<dbReference type="GO" id="GO:0004725">
    <property type="term" value="F:protein tyrosine phosphatase activity"/>
    <property type="evidence" value="ECO:0007669"/>
    <property type="project" value="UniProtKB-EC"/>
</dbReference>
<name>D9QTC5_ACEAZ</name>
<dbReference type="eggNOG" id="COG4464">
    <property type="taxonomic scope" value="Bacteria"/>
</dbReference>
<dbReference type="SUPFAM" id="SSF89550">
    <property type="entry name" value="PHP domain-like"/>
    <property type="match status" value="1"/>
</dbReference>
<keyword evidence="3 6" id="KW-0378">Hydrolase</keyword>
<evidence type="ECO:0000256" key="5">
    <source>
        <dbReference type="ARBA" id="ARBA00051722"/>
    </source>
</evidence>
<evidence type="ECO:0000313" key="6">
    <source>
        <dbReference type="EMBL" id="ADL13625.1"/>
    </source>
</evidence>
<dbReference type="InterPro" id="IPR016667">
    <property type="entry name" value="Caps_polysacc_synth_CpsB/CapC"/>
</dbReference>
<keyword evidence="4" id="KW-0904">Protein phosphatase</keyword>
<dbReference type="InterPro" id="IPR016195">
    <property type="entry name" value="Pol/histidinol_Pase-like"/>
</dbReference>
<dbReference type="EMBL" id="CP002105">
    <property type="protein sequence ID" value="ADL13625.1"/>
    <property type="molecule type" value="Genomic_DNA"/>
</dbReference>
<dbReference type="PANTHER" id="PTHR39181:SF1">
    <property type="entry name" value="TYROSINE-PROTEIN PHOSPHATASE YWQE"/>
    <property type="match status" value="1"/>
</dbReference>